<protein>
    <submittedName>
        <fullName evidence="1">Uncharacterized protein</fullName>
    </submittedName>
</protein>
<evidence type="ECO:0000313" key="2">
    <source>
        <dbReference type="Proteomes" id="UP000241074"/>
    </source>
</evidence>
<dbReference type="InterPro" id="IPR029058">
    <property type="entry name" value="AB_hydrolase_fold"/>
</dbReference>
<dbReference type="Gene3D" id="3.40.50.1820">
    <property type="entry name" value="alpha/beta hydrolase"/>
    <property type="match status" value="1"/>
</dbReference>
<dbReference type="RefSeq" id="WP_106889899.1">
    <property type="nucleotide sequence ID" value="NZ_CP027860.1"/>
</dbReference>
<dbReference type="AlphaFoldDB" id="A0A2P1PMA4"/>
<reference evidence="1 2" key="1">
    <citation type="submission" date="2018-03" db="EMBL/GenBank/DDBJ databases">
        <title>Ahniella affigens gen. nov., sp. nov., a gammaproteobacterium isolated from sandy soil near a stream.</title>
        <authorList>
            <person name="Ko Y."/>
            <person name="Kim J.-H."/>
        </authorList>
    </citation>
    <scope>NUCLEOTIDE SEQUENCE [LARGE SCALE GENOMIC DNA]</scope>
    <source>
        <strain evidence="1 2">D13</strain>
    </source>
</reference>
<proteinExistence type="predicted"/>
<keyword evidence="2" id="KW-1185">Reference proteome</keyword>
<name>A0A2P1PMA4_9GAMM</name>
<dbReference type="KEGG" id="xba:C7S18_01620"/>
<evidence type="ECO:0000313" key="1">
    <source>
        <dbReference type="EMBL" id="AVP95970.1"/>
    </source>
</evidence>
<dbReference type="OrthoDB" id="8561148at2"/>
<accession>A0A2P1PMA4</accession>
<dbReference type="Proteomes" id="UP000241074">
    <property type="component" value="Chromosome"/>
</dbReference>
<gene>
    <name evidence="1" type="ORF">C7S18_01620</name>
</gene>
<organism evidence="1 2">
    <name type="scientific">Ahniella affigens</name>
    <dbReference type="NCBI Taxonomy" id="2021234"/>
    <lineage>
        <taxon>Bacteria</taxon>
        <taxon>Pseudomonadati</taxon>
        <taxon>Pseudomonadota</taxon>
        <taxon>Gammaproteobacteria</taxon>
        <taxon>Lysobacterales</taxon>
        <taxon>Rhodanobacteraceae</taxon>
        <taxon>Ahniella</taxon>
    </lineage>
</organism>
<dbReference type="EMBL" id="CP027860">
    <property type="protein sequence ID" value="AVP95970.1"/>
    <property type="molecule type" value="Genomic_DNA"/>
</dbReference>
<dbReference type="SUPFAM" id="SSF53474">
    <property type="entry name" value="alpha/beta-Hydrolases"/>
    <property type="match status" value="1"/>
</dbReference>
<sequence length="222" mass="24850">MIWLIPGLDGDPSLRRDFAQAMQPEVVHVAHYAVDHPNRYESLFEHVKTEAPSTPRFTIVGESFGGPLSIWLAEAFAERVDRLILCATFARAFFRPVNGLRHLLPWSSLPWLSTLPITKVLSRELIDPGFLAAIGQVPVPRLRERLDAAATVDVRDRLAGLKMPISYIQARPDLLVPASCLAEIQAVRPDVTVHRLPGTHFLLQQQPEAVAALIRRLVHTRN</sequence>
<reference evidence="1 2" key="2">
    <citation type="submission" date="2018-03" db="EMBL/GenBank/DDBJ databases">
        <authorList>
            <person name="Keele B.F."/>
        </authorList>
    </citation>
    <scope>NUCLEOTIDE SEQUENCE [LARGE SCALE GENOMIC DNA]</scope>
    <source>
        <strain evidence="1 2">D13</strain>
    </source>
</reference>